<protein>
    <submittedName>
        <fullName evidence="3">Threonine/homoserine efflux transporter RhtA</fullName>
    </submittedName>
</protein>
<dbReference type="RefSeq" id="WP_111636485.1">
    <property type="nucleotide sequence ID" value="NZ_QLLR01000053.1"/>
</dbReference>
<dbReference type="EMBL" id="QLLR01000053">
    <property type="protein sequence ID" value="RAJ20060.1"/>
    <property type="molecule type" value="Genomic_DNA"/>
</dbReference>
<feature type="domain" description="EamA" evidence="2">
    <location>
        <begin position="5"/>
        <end position="133"/>
    </location>
</feature>
<accession>A0A327RSP0</accession>
<evidence type="ECO:0000256" key="1">
    <source>
        <dbReference type="SAM" id="Phobius"/>
    </source>
</evidence>
<dbReference type="GO" id="GO:0016020">
    <property type="term" value="C:membrane"/>
    <property type="evidence" value="ECO:0007669"/>
    <property type="project" value="InterPro"/>
</dbReference>
<name>A0A327RSP0_9SPHI</name>
<feature type="domain" description="EamA" evidence="2">
    <location>
        <begin position="141"/>
        <end position="279"/>
    </location>
</feature>
<feature type="transmembrane region" description="Helical" evidence="1">
    <location>
        <begin position="207"/>
        <end position="225"/>
    </location>
</feature>
<feature type="transmembrane region" description="Helical" evidence="1">
    <location>
        <begin position="232"/>
        <end position="255"/>
    </location>
</feature>
<dbReference type="PANTHER" id="PTHR22911">
    <property type="entry name" value="ACYL-MALONYL CONDENSING ENZYME-RELATED"/>
    <property type="match status" value="1"/>
</dbReference>
<dbReference type="OrthoDB" id="9150437at2"/>
<sequence length="294" mass="32896">MKKSYIQLHIAVLLAGFTGLFGRLINLNEGLISWYRLLISGLVMWVYLSITGKKQNLSFKEQFRIGSIGFILGIHWIFFYGSIKYSNISVGVVCFALTSFFNAILAPLINKKRLAFQEIGLSSLTLCGIALIFGMDASFRLGIVLGIISAIFSALYTIFNERLVQEYESNTIILNQMIGGCLGLTVILPVFLLFSPAQYFIPTISDFGWLLILSIFCTVIMYFLITSALKKISSFTVSLTYNLEPLYTIALAIIIYKENKILSTGFYIGLLLILISLMLQMYRVKAKSSGLILP</sequence>
<feature type="transmembrane region" description="Helical" evidence="1">
    <location>
        <begin position="88"/>
        <end position="109"/>
    </location>
</feature>
<evidence type="ECO:0000259" key="2">
    <source>
        <dbReference type="Pfam" id="PF00892"/>
    </source>
</evidence>
<gene>
    <name evidence="3" type="ORF">LY11_05219</name>
</gene>
<evidence type="ECO:0000313" key="3">
    <source>
        <dbReference type="EMBL" id="RAJ20060.1"/>
    </source>
</evidence>
<organism evidence="3 4">
    <name type="scientific">Pedobacter cryoconitis</name>
    <dbReference type="NCBI Taxonomy" id="188932"/>
    <lineage>
        <taxon>Bacteria</taxon>
        <taxon>Pseudomonadati</taxon>
        <taxon>Bacteroidota</taxon>
        <taxon>Sphingobacteriia</taxon>
        <taxon>Sphingobacteriales</taxon>
        <taxon>Sphingobacteriaceae</taxon>
        <taxon>Pedobacter</taxon>
    </lineage>
</organism>
<dbReference type="Proteomes" id="UP000249754">
    <property type="component" value="Unassembled WGS sequence"/>
</dbReference>
<keyword evidence="1" id="KW-0472">Membrane</keyword>
<keyword evidence="1" id="KW-0812">Transmembrane</keyword>
<dbReference type="SUPFAM" id="SSF103481">
    <property type="entry name" value="Multidrug resistance efflux transporter EmrE"/>
    <property type="match status" value="2"/>
</dbReference>
<reference evidence="3 4" key="1">
    <citation type="submission" date="2018-06" db="EMBL/GenBank/DDBJ databases">
        <title>Genomic Encyclopedia of Archaeal and Bacterial Type Strains, Phase II (KMG-II): from individual species to whole genera.</title>
        <authorList>
            <person name="Goeker M."/>
        </authorList>
    </citation>
    <scope>NUCLEOTIDE SEQUENCE [LARGE SCALE GENOMIC DNA]</scope>
    <source>
        <strain evidence="3 4">DSM 14825</strain>
    </source>
</reference>
<feature type="transmembrane region" description="Helical" evidence="1">
    <location>
        <begin position="116"/>
        <end position="135"/>
    </location>
</feature>
<keyword evidence="1" id="KW-1133">Transmembrane helix</keyword>
<feature type="transmembrane region" description="Helical" evidence="1">
    <location>
        <begin position="32"/>
        <end position="51"/>
    </location>
</feature>
<feature type="transmembrane region" description="Helical" evidence="1">
    <location>
        <begin position="180"/>
        <end position="201"/>
    </location>
</feature>
<evidence type="ECO:0000313" key="4">
    <source>
        <dbReference type="Proteomes" id="UP000249754"/>
    </source>
</evidence>
<feature type="transmembrane region" description="Helical" evidence="1">
    <location>
        <begin position="141"/>
        <end position="159"/>
    </location>
</feature>
<feature type="transmembrane region" description="Helical" evidence="1">
    <location>
        <begin position="63"/>
        <end position="82"/>
    </location>
</feature>
<dbReference type="PANTHER" id="PTHR22911:SF79">
    <property type="entry name" value="MOBA-LIKE NTP TRANSFERASE DOMAIN-CONTAINING PROTEIN"/>
    <property type="match status" value="1"/>
</dbReference>
<feature type="transmembrane region" description="Helical" evidence="1">
    <location>
        <begin position="261"/>
        <end position="279"/>
    </location>
</feature>
<dbReference type="InterPro" id="IPR000620">
    <property type="entry name" value="EamA_dom"/>
</dbReference>
<dbReference type="Pfam" id="PF00892">
    <property type="entry name" value="EamA"/>
    <property type="match status" value="2"/>
</dbReference>
<comment type="caution">
    <text evidence="3">The sequence shown here is derived from an EMBL/GenBank/DDBJ whole genome shotgun (WGS) entry which is preliminary data.</text>
</comment>
<dbReference type="InterPro" id="IPR037185">
    <property type="entry name" value="EmrE-like"/>
</dbReference>
<dbReference type="AlphaFoldDB" id="A0A327RSP0"/>
<proteinExistence type="predicted"/>